<dbReference type="GO" id="GO:0009307">
    <property type="term" value="P:DNA restriction-modification system"/>
    <property type="evidence" value="ECO:0007669"/>
    <property type="project" value="InterPro"/>
</dbReference>
<dbReference type="Pfam" id="PF04471">
    <property type="entry name" value="Mrr_cat"/>
    <property type="match status" value="1"/>
</dbReference>
<dbReference type="InterPro" id="IPR052906">
    <property type="entry name" value="Type_IV_Methyl-Rstrct_Enzyme"/>
</dbReference>
<dbReference type="GeneID" id="93258564"/>
<organism evidence="2">
    <name type="scientific">Heyndrickxia faecalis</name>
    <dbReference type="NCBI Taxonomy" id="2824910"/>
    <lineage>
        <taxon>Bacteria</taxon>
        <taxon>Bacillati</taxon>
        <taxon>Bacillota</taxon>
        <taxon>Bacilli</taxon>
        <taxon>Bacillales</taxon>
        <taxon>Bacillaceae</taxon>
        <taxon>Heyndrickxia</taxon>
    </lineage>
</organism>
<accession>A0AAU7WKL0</accession>
<dbReference type="PANTHER" id="PTHR30015:SF7">
    <property type="entry name" value="TYPE IV METHYL-DIRECTED RESTRICTION ENZYME ECOKMRR"/>
    <property type="match status" value="1"/>
</dbReference>
<dbReference type="EC" id="3.1.21.-" evidence="2"/>
<keyword evidence="2" id="KW-0255">Endonuclease</keyword>
<dbReference type="REBASE" id="839549">
    <property type="entry name" value="Hfa3MrrP"/>
</dbReference>
<protein>
    <submittedName>
        <fullName evidence="2">Restriction endonuclease</fullName>
        <ecNumber evidence="2">3.1.21.-</ecNumber>
    </submittedName>
</protein>
<evidence type="ECO:0000259" key="1">
    <source>
        <dbReference type="Pfam" id="PF04471"/>
    </source>
</evidence>
<dbReference type="InterPro" id="IPR011335">
    <property type="entry name" value="Restrct_endonuc-II-like"/>
</dbReference>
<dbReference type="InterPro" id="IPR011856">
    <property type="entry name" value="tRNA_endonuc-like_dom_sf"/>
</dbReference>
<dbReference type="AlphaFoldDB" id="A0AAU7WKL0"/>
<keyword evidence="2" id="KW-0540">Nuclease</keyword>
<keyword evidence="2" id="KW-0378">Hydrolase</keyword>
<gene>
    <name evidence="2" type="ORF">ABR335_03145</name>
</gene>
<dbReference type="InterPro" id="IPR007560">
    <property type="entry name" value="Restrct_endonuc_IV_Mrr"/>
</dbReference>
<dbReference type="PANTHER" id="PTHR30015">
    <property type="entry name" value="MRR RESTRICTION SYSTEM PROTEIN"/>
    <property type="match status" value="1"/>
</dbReference>
<dbReference type="Gene3D" id="3.40.1350.10">
    <property type="match status" value="1"/>
</dbReference>
<dbReference type="GO" id="GO:0015666">
    <property type="term" value="F:restriction endodeoxyribonuclease activity"/>
    <property type="evidence" value="ECO:0007669"/>
    <property type="project" value="TreeGrafter"/>
</dbReference>
<dbReference type="EMBL" id="CP158453">
    <property type="protein sequence ID" value="XBX99572.1"/>
    <property type="molecule type" value="Genomic_DNA"/>
</dbReference>
<dbReference type="SUPFAM" id="SSF52980">
    <property type="entry name" value="Restriction endonuclease-like"/>
    <property type="match status" value="1"/>
</dbReference>
<evidence type="ECO:0000313" key="2">
    <source>
        <dbReference type="EMBL" id="XBX99572.1"/>
    </source>
</evidence>
<dbReference type="GO" id="GO:0003677">
    <property type="term" value="F:DNA binding"/>
    <property type="evidence" value="ECO:0007669"/>
    <property type="project" value="InterPro"/>
</dbReference>
<reference evidence="2" key="1">
    <citation type="submission" date="2024-06" db="EMBL/GenBank/DDBJ databases">
        <authorList>
            <person name="Huang C.H."/>
            <person name="Ting Y.S."/>
            <person name="Cheng Y.H."/>
        </authorList>
    </citation>
    <scope>NUCLEOTIDE SEQUENCE</scope>
    <source>
        <strain evidence="2">TCI803</strain>
    </source>
</reference>
<feature type="domain" description="Restriction endonuclease type IV Mrr" evidence="1">
    <location>
        <begin position="2"/>
        <end position="65"/>
    </location>
</feature>
<sequence length="91" mass="10228">MQAKRWEGSVGRPAVQAFAGSLEGNRARKGVFITTSRFTEDAKEYVKRIEKKIVLIDGESLAELMIDNDVGVSPKVTYIIKNIDSDYFNED</sequence>
<dbReference type="RefSeq" id="WP_269113107.1">
    <property type="nucleotide sequence ID" value="NZ_CP158453.1"/>
</dbReference>
<name>A0AAU7WKL0_9BACI</name>
<proteinExistence type="predicted"/>